<evidence type="ECO:0000256" key="4">
    <source>
        <dbReference type="ARBA" id="ARBA00022737"/>
    </source>
</evidence>
<dbReference type="RefSeq" id="WP_210320254.1">
    <property type="nucleotide sequence ID" value="NZ_JABVCF010000011.1"/>
</dbReference>
<sequence length="527" mass="55974">MILERGTPVLEDSATPNLVVQGISKSFAGARALDDVTLSVGYGEIHGLLGHNGSGKSTLIKILSGVHAPDSGHVRIGERDLPLPLPPGEFNRFGIAVVHQALGLVPSLSVTENLLVRRLVRDANPMIRWGRAKREAEALFSRYGLSLDPDALVSKLAPVERALLAIIRAFSELDDTAGDGGLLILDEPTPFLSRADVEQLFALVRALADRGTSVIFVSHDVDEVIDLTDRATVLRNGRVAASLTTRNASKSDFISAIVGRSLNMTRPPPRTIGATQAAVVTDLRASGLEPFNLTLRRGEVVGLTGLLGSGYDWVPYLLYGAKPADGGTLSVGGAEVAIADVTPSAAMRLGMVLVPGDRPGAAVADGLSVAENIALPVFGRLLPRLMVTGARINQHAATLAEDFDIRPREPERAVRDLSGGNQQKVVLAKWLQTGPDLILLDEPTQGVDVGARQQVYEFIRKAADRGASILCASSDHEQLEAICDRVLIFSRGRVVSTLSGDEITKHAITERCLNSLGGNLQGEAVNG</sequence>
<keyword evidence="9" id="KW-1185">Reference proteome</keyword>
<dbReference type="AlphaFoldDB" id="A0A942I3X5"/>
<dbReference type="Proteomes" id="UP000680348">
    <property type="component" value="Unassembled WGS sequence"/>
</dbReference>
<dbReference type="EMBL" id="JAGWCR010000011">
    <property type="protein sequence ID" value="MBS3651033.1"/>
    <property type="molecule type" value="Genomic_DNA"/>
</dbReference>
<keyword evidence="6 8" id="KW-0067">ATP-binding</keyword>
<dbReference type="SUPFAM" id="SSF52540">
    <property type="entry name" value="P-loop containing nucleoside triphosphate hydrolases"/>
    <property type="match status" value="2"/>
</dbReference>
<comment type="similarity">
    <text evidence="1">Belongs to the ABC transporter superfamily.</text>
</comment>
<keyword evidence="5" id="KW-0547">Nucleotide-binding</keyword>
<keyword evidence="4" id="KW-0677">Repeat</keyword>
<name>A0A942I3X5_9HYPH</name>
<dbReference type="InterPro" id="IPR003439">
    <property type="entry name" value="ABC_transporter-like_ATP-bd"/>
</dbReference>
<dbReference type="InterPro" id="IPR027417">
    <property type="entry name" value="P-loop_NTPase"/>
</dbReference>
<dbReference type="Gene3D" id="3.40.50.300">
    <property type="entry name" value="P-loop containing nucleotide triphosphate hydrolases"/>
    <property type="match status" value="2"/>
</dbReference>
<evidence type="ECO:0000256" key="2">
    <source>
        <dbReference type="ARBA" id="ARBA00022448"/>
    </source>
</evidence>
<dbReference type="PROSITE" id="PS00211">
    <property type="entry name" value="ABC_TRANSPORTER_1"/>
    <property type="match status" value="1"/>
</dbReference>
<feature type="domain" description="ABC transporter" evidence="7">
    <location>
        <begin position="18"/>
        <end position="516"/>
    </location>
</feature>
<keyword evidence="3" id="KW-0762">Sugar transport</keyword>
<evidence type="ECO:0000256" key="3">
    <source>
        <dbReference type="ARBA" id="ARBA00022597"/>
    </source>
</evidence>
<organism evidence="8 9">
    <name type="scientific">Pseudaminobacter soli</name>
    <name type="common">ex Zhang et al. 2022</name>
    <dbReference type="NCBI Taxonomy" id="2831468"/>
    <lineage>
        <taxon>Bacteria</taxon>
        <taxon>Pseudomonadati</taxon>
        <taxon>Pseudomonadota</taxon>
        <taxon>Alphaproteobacteria</taxon>
        <taxon>Hyphomicrobiales</taxon>
        <taxon>Phyllobacteriaceae</taxon>
        <taxon>Pseudaminobacter</taxon>
    </lineage>
</organism>
<gene>
    <name evidence="8" type="ORF">KEU06_20695</name>
</gene>
<proteinExistence type="inferred from homology"/>
<protein>
    <submittedName>
        <fullName evidence="8">Sugar ABC transporter ATP-binding protein</fullName>
    </submittedName>
</protein>
<dbReference type="CDD" id="cd03216">
    <property type="entry name" value="ABC_Carb_Monos_I"/>
    <property type="match status" value="1"/>
</dbReference>
<dbReference type="InterPro" id="IPR017871">
    <property type="entry name" value="ABC_transporter-like_CS"/>
</dbReference>
<dbReference type="GO" id="GO:0005524">
    <property type="term" value="F:ATP binding"/>
    <property type="evidence" value="ECO:0007669"/>
    <property type="project" value="UniProtKB-KW"/>
</dbReference>
<evidence type="ECO:0000313" key="8">
    <source>
        <dbReference type="EMBL" id="MBS3651033.1"/>
    </source>
</evidence>
<comment type="caution">
    <text evidence="8">The sequence shown here is derived from an EMBL/GenBank/DDBJ whole genome shotgun (WGS) entry which is preliminary data.</text>
</comment>
<evidence type="ECO:0000313" key="9">
    <source>
        <dbReference type="Proteomes" id="UP000680348"/>
    </source>
</evidence>
<evidence type="ECO:0000256" key="1">
    <source>
        <dbReference type="ARBA" id="ARBA00005417"/>
    </source>
</evidence>
<dbReference type="CDD" id="cd03215">
    <property type="entry name" value="ABC_Carb_Monos_II"/>
    <property type="match status" value="1"/>
</dbReference>
<dbReference type="InterPro" id="IPR003593">
    <property type="entry name" value="AAA+_ATPase"/>
</dbReference>
<dbReference type="Pfam" id="PF00005">
    <property type="entry name" value="ABC_tran"/>
    <property type="match status" value="2"/>
</dbReference>
<evidence type="ECO:0000259" key="7">
    <source>
        <dbReference type="PROSITE" id="PS50893"/>
    </source>
</evidence>
<dbReference type="GO" id="GO:0016887">
    <property type="term" value="F:ATP hydrolysis activity"/>
    <property type="evidence" value="ECO:0007669"/>
    <property type="project" value="InterPro"/>
</dbReference>
<dbReference type="PANTHER" id="PTHR43790">
    <property type="entry name" value="CARBOHYDRATE TRANSPORT ATP-BINDING PROTEIN MG119-RELATED"/>
    <property type="match status" value="1"/>
</dbReference>
<dbReference type="PANTHER" id="PTHR43790:SF9">
    <property type="entry name" value="GALACTOFURANOSE TRANSPORTER ATP-BINDING PROTEIN YTFR"/>
    <property type="match status" value="1"/>
</dbReference>
<dbReference type="PROSITE" id="PS50893">
    <property type="entry name" value="ABC_TRANSPORTER_2"/>
    <property type="match status" value="1"/>
</dbReference>
<reference evidence="8" key="1">
    <citation type="submission" date="2021-04" db="EMBL/GenBank/DDBJ databases">
        <title>Pseudaminobacter soli sp. nov., isolated from paddy soil contaminated by heavy metals.</title>
        <authorList>
            <person name="Zhang K."/>
        </authorList>
    </citation>
    <scope>NUCLEOTIDE SEQUENCE</scope>
    <source>
        <strain evidence="8">19-2017</strain>
    </source>
</reference>
<evidence type="ECO:0000256" key="5">
    <source>
        <dbReference type="ARBA" id="ARBA00022741"/>
    </source>
</evidence>
<dbReference type="SMART" id="SM00382">
    <property type="entry name" value="AAA"/>
    <property type="match status" value="2"/>
</dbReference>
<accession>A0A942I3X5</accession>
<keyword evidence="2" id="KW-0813">Transport</keyword>
<evidence type="ECO:0000256" key="6">
    <source>
        <dbReference type="ARBA" id="ARBA00022840"/>
    </source>
</evidence>
<dbReference type="InterPro" id="IPR050107">
    <property type="entry name" value="ABC_carbohydrate_import_ATPase"/>
</dbReference>